<proteinExistence type="predicted"/>
<dbReference type="AlphaFoldDB" id="A0A6B0CSA5"/>
<dbReference type="Proteomes" id="UP000434412">
    <property type="component" value="Unassembled WGS sequence"/>
</dbReference>
<evidence type="ECO:0000313" key="1">
    <source>
        <dbReference type="EMBL" id="MVL43944.1"/>
    </source>
</evidence>
<gene>
    <name evidence="1" type="ORF">GO941_00350</name>
</gene>
<feature type="non-terminal residue" evidence="1">
    <location>
        <position position="1"/>
    </location>
</feature>
<accession>A0A6B0CSA5</accession>
<protein>
    <submittedName>
        <fullName evidence="1">Pathogenicity island family protein</fullName>
    </submittedName>
</protein>
<reference evidence="1 2" key="1">
    <citation type="submission" date="2019-11" db="EMBL/GenBank/DDBJ databases">
        <title>Implementation of targeted gown and glove precautions to prevent Staphylococcus aureus acquisition in community-based nursing homes.</title>
        <authorList>
            <person name="Stine O.C."/>
        </authorList>
    </citation>
    <scope>NUCLEOTIDE SEQUENCE [LARGE SCALE GENOMIC DNA]</scope>
    <source>
        <strain evidence="1 2">S_2023.LVRQ.AN</strain>
    </source>
</reference>
<name>A0A6B0CSA5_STAAU</name>
<sequence>KEFYIFDSLIQGRSYKDISSVLECSEQSVRLWYETLLDKIVEVIE</sequence>
<evidence type="ECO:0000313" key="2">
    <source>
        <dbReference type="Proteomes" id="UP000434412"/>
    </source>
</evidence>
<organism evidence="1 2">
    <name type="scientific">Staphylococcus aureus</name>
    <dbReference type="NCBI Taxonomy" id="1280"/>
    <lineage>
        <taxon>Bacteria</taxon>
        <taxon>Bacillati</taxon>
        <taxon>Bacillota</taxon>
        <taxon>Bacilli</taxon>
        <taxon>Bacillales</taxon>
        <taxon>Staphylococcaceae</taxon>
        <taxon>Staphylococcus</taxon>
    </lineage>
</organism>
<comment type="caution">
    <text evidence="1">The sequence shown here is derived from an EMBL/GenBank/DDBJ whole genome shotgun (WGS) entry which is preliminary data.</text>
</comment>
<dbReference type="EMBL" id="WPVZ01000029">
    <property type="protein sequence ID" value="MVL43944.1"/>
    <property type="molecule type" value="Genomic_DNA"/>
</dbReference>